<proteinExistence type="predicted"/>
<dbReference type="InterPro" id="IPR046633">
    <property type="entry name" value="DUF6745"/>
</dbReference>
<dbReference type="Pfam" id="PF20530">
    <property type="entry name" value="DUF6745"/>
    <property type="match status" value="1"/>
</dbReference>
<name>A0A0H5PAX1_NOCFR</name>
<dbReference type="AlphaFoldDB" id="A0A0H5PAX1"/>
<dbReference type="KEGG" id="nfr:ERS450000_06030"/>
<dbReference type="Proteomes" id="UP000057820">
    <property type="component" value="Plasmid 2"/>
</dbReference>
<accession>A0A0H5PAX1</accession>
<protein>
    <submittedName>
        <fullName evidence="2">Predicted membrane protein</fullName>
    </submittedName>
</protein>
<gene>
    <name evidence="2" type="ORF">ERS450000_06030</name>
</gene>
<keyword evidence="2" id="KW-0614">Plasmid</keyword>
<evidence type="ECO:0000259" key="1">
    <source>
        <dbReference type="Pfam" id="PF20530"/>
    </source>
</evidence>
<reference evidence="3" key="1">
    <citation type="submission" date="2015-03" db="EMBL/GenBank/DDBJ databases">
        <authorList>
            <consortium name="Pathogen Informatics"/>
        </authorList>
    </citation>
    <scope>NUCLEOTIDE SEQUENCE [LARGE SCALE GENOMIC DNA]</scope>
    <source>
        <strain evidence="3">NCTC11134</strain>
        <plasmid evidence="3">2</plasmid>
    </source>
</reference>
<feature type="domain" description="DUF6745" evidence="1">
    <location>
        <begin position="241"/>
        <end position="447"/>
    </location>
</feature>
<dbReference type="EMBL" id="LN868939">
    <property type="protein sequence ID" value="CRY84414.1"/>
    <property type="molecule type" value="Genomic_DNA"/>
</dbReference>
<sequence length="453" mass="49999">MRIDQLTDEQAAMLPVIRDEWIRAGLSTEPADRAAAEAGVRKAYAAAGLEPPRLVIWLDSPLAGAIGQAIVRTPPRTSARVQAQVRAQVQAQVWAQVWAQVGDQVWAQVGDQVWAQVGDQVGDQVWAQVGDQVWAQVGDQVWAQVEDQVGDQVWAQVGDQVWAQVGDQVRAQVGDQVRAQVGDQVRAQVGDQVRAQVGDQVWAQVEDQVWAQVEDQVGDQVWAQVGDQVWAQVEDWCTGALGRWECGWLSFYAALGRLGIDVSRLDGLVEIERSAGWWWPMRDAVVLTDRPSVISRDKDGRLHSAAGPAVLYRDGFAVHAWHGTRVPADLIETGWDTARILREPNAEVRRCAIERMGWDVFIASSGMRQVGDAVPDPGNAPHTLALYDLPDTLSDMFEEPARILLCTNGSPERDGTRHRFGLVVPGHHTDPVAAAADLYDIPVQAYRQLEVRR</sequence>
<evidence type="ECO:0000313" key="3">
    <source>
        <dbReference type="Proteomes" id="UP000057820"/>
    </source>
</evidence>
<organism evidence="2 3">
    <name type="scientific">Nocardia farcinica</name>
    <dbReference type="NCBI Taxonomy" id="37329"/>
    <lineage>
        <taxon>Bacteria</taxon>
        <taxon>Bacillati</taxon>
        <taxon>Actinomycetota</taxon>
        <taxon>Actinomycetes</taxon>
        <taxon>Mycobacteriales</taxon>
        <taxon>Nocardiaceae</taxon>
        <taxon>Nocardia</taxon>
    </lineage>
</organism>
<evidence type="ECO:0000313" key="2">
    <source>
        <dbReference type="EMBL" id="CRY84414.1"/>
    </source>
</evidence>
<geneLocation type="plasmid" evidence="2">
    <name>2</name>
</geneLocation>
<dbReference type="RefSeq" id="WP_060595012.1">
    <property type="nucleotide sequence ID" value="NZ_CP031418.1"/>
</dbReference>